<dbReference type="PANTHER" id="PTHR24113:SF12">
    <property type="entry name" value="RAN GTPASE-ACTIVATING PROTEIN 1"/>
    <property type="match status" value="1"/>
</dbReference>
<evidence type="ECO:0000313" key="6">
    <source>
        <dbReference type="EMBL" id="RLN57473.1"/>
    </source>
</evidence>
<dbReference type="SUPFAM" id="SSF52047">
    <property type="entry name" value="RNI-like"/>
    <property type="match status" value="1"/>
</dbReference>
<dbReference type="EMBL" id="MBAD02002327">
    <property type="protein sequence ID" value="RLN48248.1"/>
    <property type="molecule type" value="Genomic_DNA"/>
</dbReference>
<evidence type="ECO:0000256" key="2">
    <source>
        <dbReference type="ARBA" id="ARBA00022614"/>
    </source>
</evidence>
<dbReference type="SMART" id="SM00368">
    <property type="entry name" value="LRR_RI"/>
    <property type="match status" value="4"/>
</dbReference>
<dbReference type="Proteomes" id="UP000277300">
    <property type="component" value="Unassembled WGS sequence"/>
</dbReference>
<evidence type="ECO:0000256" key="3">
    <source>
        <dbReference type="ARBA" id="ARBA00022737"/>
    </source>
</evidence>
<reference evidence="7 8" key="1">
    <citation type="submission" date="2018-07" db="EMBL/GenBank/DDBJ databases">
        <title>Genome sequencing of oomycete isolates from Chile give support for New Zealand origin for Phytophthora kernoviae and make available the first Nothophytophthora sp. genome.</title>
        <authorList>
            <person name="Studholme D.J."/>
            <person name="Sanfuentes E."/>
            <person name="Panda P."/>
            <person name="Hill R."/>
            <person name="Sambles C."/>
            <person name="Grant M."/>
            <person name="Williams N.M."/>
            <person name="Mcdougal R.L."/>
        </authorList>
    </citation>
    <scope>NUCLEOTIDE SEQUENCE [LARGE SCALE GENOMIC DNA]</scope>
    <source>
        <strain evidence="6">Chile6</strain>
        <strain evidence="5">Chile7</strain>
    </source>
</reference>
<dbReference type="EMBL" id="MBDO02000306">
    <property type="protein sequence ID" value="RLN57473.1"/>
    <property type="molecule type" value="Genomic_DNA"/>
</dbReference>
<dbReference type="InterPro" id="IPR032675">
    <property type="entry name" value="LRR_dom_sf"/>
</dbReference>
<name>A0A3F2RK68_9STRA</name>
<keyword evidence="3" id="KW-0677">Repeat</keyword>
<evidence type="ECO:0000256" key="1">
    <source>
        <dbReference type="ARBA" id="ARBA00022468"/>
    </source>
</evidence>
<dbReference type="InterPro" id="IPR036047">
    <property type="entry name" value="F-box-like_dom_sf"/>
</dbReference>
<dbReference type="AlphaFoldDB" id="A0A3F2RK68"/>
<accession>A0A3F2RK68</accession>
<dbReference type="Gene3D" id="3.80.10.10">
    <property type="entry name" value="Ribonuclease Inhibitor"/>
    <property type="match status" value="1"/>
</dbReference>
<dbReference type="GO" id="GO:0048471">
    <property type="term" value="C:perinuclear region of cytoplasm"/>
    <property type="evidence" value="ECO:0007669"/>
    <property type="project" value="TreeGrafter"/>
</dbReference>
<feature type="region of interest" description="Disordered" evidence="4">
    <location>
        <begin position="441"/>
        <end position="471"/>
    </location>
</feature>
<dbReference type="SUPFAM" id="SSF81383">
    <property type="entry name" value="F-box domain"/>
    <property type="match status" value="1"/>
</dbReference>
<protein>
    <submittedName>
        <fullName evidence="6">Uncharacterized protein</fullName>
    </submittedName>
</protein>
<dbReference type="GO" id="GO:0005634">
    <property type="term" value="C:nucleus"/>
    <property type="evidence" value="ECO:0007669"/>
    <property type="project" value="TreeGrafter"/>
</dbReference>
<organism evidence="6 7">
    <name type="scientific">Phytophthora kernoviae</name>
    <dbReference type="NCBI Taxonomy" id="325452"/>
    <lineage>
        <taxon>Eukaryota</taxon>
        <taxon>Sar</taxon>
        <taxon>Stramenopiles</taxon>
        <taxon>Oomycota</taxon>
        <taxon>Peronosporomycetes</taxon>
        <taxon>Peronosporales</taxon>
        <taxon>Peronosporaceae</taxon>
        <taxon>Phytophthora</taxon>
    </lineage>
</organism>
<dbReference type="Proteomes" id="UP000284657">
    <property type="component" value="Unassembled WGS sequence"/>
</dbReference>
<gene>
    <name evidence="5" type="ORF">BBJ29_008627</name>
    <name evidence="6" type="ORF">BBP00_00007495</name>
</gene>
<evidence type="ECO:0000313" key="8">
    <source>
        <dbReference type="Proteomes" id="UP000284657"/>
    </source>
</evidence>
<dbReference type="CDD" id="cd09917">
    <property type="entry name" value="F-box_SF"/>
    <property type="match status" value="1"/>
</dbReference>
<evidence type="ECO:0000313" key="7">
    <source>
        <dbReference type="Proteomes" id="UP000277300"/>
    </source>
</evidence>
<evidence type="ECO:0000313" key="5">
    <source>
        <dbReference type="EMBL" id="RLN48248.1"/>
    </source>
</evidence>
<keyword evidence="2" id="KW-0433">Leucine-rich repeat</keyword>
<dbReference type="InterPro" id="IPR001611">
    <property type="entry name" value="Leu-rich_rpt"/>
</dbReference>
<dbReference type="PROSITE" id="PS51450">
    <property type="entry name" value="LRR"/>
    <property type="match status" value="1"/>
</dbReference>
<dbReference type="PANTHER" id="PTHR24113">
    <property type="entry name" value="RAN GTPASE-ACTIVATING PROTEIN 1"/>
    <property type="match status" value="1"/>
</dbReference>
<dbReference type="GO" id="GO:0005096">
    <property type="term" value="F:GTPase activator activity"/>
    <property type="evidence" value="ECO:0007669"/>
    <property type="project" value="UniProtKB-KW"/>
</dbReference>
<comment type="caution">
    <text evidence="6">The sequence shown here is derived from an EMBL/GenBank/DDBJ whole genome shotgun (WGS) entry which is preliminary data.</text>
</comment>
<evidence type="ECO:0000256" key="4">
    <source>
        <dbReference type="SAM" id="MobiDB-lite"/>
    </source>
</evidence>
<dbReference type="OrthoDB" id="162132at2759"/>
<keyword evidence="1" id="KW-0343">GTPase activation</keyword>
<sequence length="471" mass="52162">MVPTNSEAAALDTSPAWHDAIDVQVRKIMIARLRNHPALAQHHPILQVREDTGTRPSLLQRLEWMLYHSAGSLSEYLHQPSLERRVQALVTHYKRKRSETDPSDDVLDAIRASAAKRLRPQVVVTEQDIRNCNVGAKGCVLNSNLDLLHHVCSFLGGRDVLRCRAVSKFLYLHAPSFVRSLHIDAATVLNLSSLTISNRVNQTHFKAGVVFPRALTAASYMASLASTSHGYQIVREVAKALKGGACPQLETLELLAPFDFASESDGVLMVLKALAESKVQQRTRTPLKHLVLDATFLGDRGVEQLSSLFESNDAFFEHLQILTVRNNFMGEAGCRALLEATESFSKLKTLDLSRNILTDTDALALADLLDELATDSSYCSDTEVNHKMHDDEYVSEQLSMLGLPALRTLKLQENFITCDGFHAITIALCARHGFVATVGSSRDVNEDNYDDDAEGSEEEEEVEPMDIDGEE</sequence>
<proteinExistence type="predicted"/>
<dbReference type="InterPro" id="IPR027038">
    <property type="entry name" value="RanGap"/>
</dbReference>
<dbReference type="GO" id="GO:0031267">
    <property type="term" value="F:small GTPase binding"/>
    <property type="evidence" value="ECO:0007669"/>
    <property type="project" value="TreeGrafter"/>
</dbReference>
<feature type="compositionally biased region" description="Acidic residues" evidence="4">
    <location>
        <begin position="446"/>
        <end position="471"/>
    </location>
</feature>
<dbReference type="GO" id="GO:0005829">
    <property type="term" value="C:cytosol"/>
    <property type="evidence" value="ECO:0007669"/>
    <property type="project" value="TreeGrafter"/>
</dbReference>
<dbReference type="GO" id="GO:0006913">
    <property type="term" value="P:nucleocytoplasmic transport"/>
    <property type="evidence" value="ECO:0007669"/>
    <property type="project" value="TreeGrafter"/>
</dbReference>